<keyword evidence="1" id="KW-0805">Transcription regulation</keyword>
<dbReference type="InterPro" id="IPR018490">
    <property type="entry name" value="cNMP-bd_dom_sf"/>
</dbReference>
<dbReference type="RefSeq" id="WP_175550177.1">
    <property type="nucleotide sequence ID" value="NZ_FQWZ01000005.1"/>
</dbReference>
<dbReference type="InterPro" id="IPR000595">
    <property type="entry name" value="cNMP-bd_dom"/>
</dbReference>
<dbReference type="SMART" id="SM00419">
    <property type="entry name" value="HTH_CRP"/>
    <property type="match status" value="1"/>
</dbReference>
<dbReference type="PRINTS" id="PR00034">
    <property type="entry name" value="HTHCRP"/>
</dbReference>
<keyword evidence="2" id="KW-0238">DNA-binding</keyword>
<dbReference type="GO" id="GO:0003677">
    <property type="term" value="F:DNA binding"/>
    <property type="evidence" value="ECO:0007669"/>
    <property type="project" value="UniProtKB-KW"/>
</dbReference>
<dbReference type="InterPro" id="IPR036388">
    <property type="entry name" value="WH-like_DNA-bd_sf"/>
</dbReference>
<dbReference type="GO" id="GO:0005829">
    <property type="term" value="C:cytosol"/>
    <property type="evidence" value="ECO:0007669"/>
    <property type="project" value="TreeGrafter"/>
</dbReference>
<dbReference type="PANTHER" id="PTHR24567:SF75">
    <property type="entry name" value="FUMARATE AND NITRATE REDUCTION REGULATORY PROTEIN"/>
    <property type="match status" value="1"/>
</dbReference>
<gene>
    <name evidence="5" type="ORF">SAMN04488068_2221</name>
</gene>
<accession>A0A1M5PNX2</accession>
<keyword evidence="3" id="KW-0804">Transcription</keyword>
<dbReference type="InterPro" id="IPR036390">
    <property type="entry name" value="WH_DNA-bd_sf"/>
</dbReference>
<dbReference type="GO" id="GO:0003700">
    <property type="term" value="F:DNA-binding transcription factor activity"/>
    <property type="evidence" value="ECO:0007669"/>
    <property type="project" value="TreeGrafter"/>
</dbReference>
<dbReference type="PANTHER" id="PTHR24567">
    <property type="entry name" value="CRP FAMILY TRANSCRIPTIONAL REGULATORY PROTEIN"/>
    <property type="match status" value="1"/>
</dbReference>
<dbReference type="Pfam" id="PF00027">
    <property type="entry name" value="cNMP_binding"/>
    <property type="match status" value="1"/>
</dbReference>
<evidence type="ECO:0000256" key="3">
    <source>
        <dbReference type="ARBA" id="ARBA00023163"/>
    </source>
</evidence>
<dbReference type="Pfam" id="PF13545">
    <property type="entry name" value="HTH_Crp_2"/>
    <property type="match status" value="1"/>
</dbReference>
<dbReference type="PROSITE" id="PS51063">
    <property type="entry name" value="HTH_CRP_2"/>
    <property type="match status" value="1"/>
</dbReference>
<dbReference type="SUPFAM" id="SSF46785">
    <property type="entry name" value="Winged helix' DNA-binding domain"/>
    <property type="match status" value="1"/>
</dbReference>
<dbReference type="CDD" id="cd00092">
    <property type="entry name" value="HTH_CRP"/>
    <property type="match status" value="1"/>
</dbReference>
<proteinExistence type="predicted"/>
<evidence type="ECO:0000313" key="6">
    <source>
        <dbReference type="Proteomes" id="UP000199758"/>
    </source>
</evidence>
<dbReference type="InterPro" id="IPR012318">
    <property type="entry name" value="HTH_CRP"/>
</dbReference>
<evidence type="ECO:0000259" key="4">
    <source>
        <dbReference type="PROSITE" id="PS51063"/>
    </source>
</evidence>
<dbReference type="EMBL" id="FQWZ01000005">
    <property type="protein sequence ID" value="SHH03452.1"/>
    <property type="molecule type" value="Genomic_DNA"/>
</dbReference>
<dbReference type="Gene3D" id="2.60.120.10">
    <property type="entry name" value="Jelly Rolls"/>
    <property type="match status" value="1"/>
</dbReference>
<evidence type="ECO:0000313" key="5">
    <source>
        <dbReference type="EMBL" id="SHH03452.1"/>
    </source>
</evidence>
<dbReference type="Proteomes" id="UP000199758">
    <property type="component" value="Unassembled WGS sequence"/>
</dbReference>
<feature type="domain" description="HTH crp-type" evidence="4">
    <location>
        <begin position="150"/>
        <end position="223"/>
    </location>
</feature>
<dbReference type="InterPro" id="IPR050397">
    <property type="entry name" value="Env_Response_Regulators"/>
</dbReference>
<organism evidence="5 6">
    <name type="scientific">Hydrocarboniphaga daqingensis</name>
    <dbReference type="NCBI Taxonomy" id="490188"/>
    <lineage>
        <taxon>Bacteria</taxon>
        <taxon>Pseudomonadati</taxon>
        <taxon>Pseudomonadota</taxon>
        <taxon>Gammaproteobacteria</taxon>
        <taxon>Nevskiales</taxon>
        <taxon>Nevskiaceae</taxon>
        <taxon>Hydrocarboniphaga</taxon>
    </lineage>
</organism>
<dbReference type="SUPFAM" id="SSF51206">
    <property type="entry name" value="cAMP-binding domain-like"/>
    <property type="match status" value="1"/>
</dbReference>
<dbReference type="Gene3D" id="1.10.10.10">
    <property type="entry name" value="Winged helix-like DNA-binding domain superfamily/Winged helix DNA-binding domain"/>
    <property type="match status" value="1"/>
</dbReference>
<keyword evidence="6" id="KW-1185">Reference proteome</keyword>
<dbReference type="InterPro" id="IPR014710">
    <property type="entry name" value="RmlC-like_jellyroll"/>
</dbReference>
<sequence length="229" mass="25203">MPHATVSSAAVSPCADCARRESCLGGGLSDQASVTRTAIDKGSHLWRVGDTVDSIYVIRGGASKTYVVSESGDEEIRGFQLANDVAGLDSLCGNTHRTNAKAIARTWVCRLPIAAVRSRMSESTEFRDRLMTRLGREFDRLHEMLHRERCTADQRVAAFLVRQIDAEPAQTSGPVEVELPMSRTDLARYLDLANETVSRVFTRLQNRNIMRSNGTRCQIIDADALGAMC</sequence>
<name>A0A1M5PNX2_9GAMM</name>
<evidence type="ECO:0000256" key="2">
    <source>
        <dbReference type="ARBA" id="ARBA00023125"/>
    </source>
</evidence>
<dbReference type="AlphaFoldDB" id="A0A1M5PNX2"/>
<evidence type="ECO:0000256" key="1">
    <source>
        <dbReference type="ARBA" id="ARBA00023015"/>
    </source>
</evidence>
<dbReference type="STRING" id="490188.SAMN04488068_2221"/>
<reference evidence="5 6" key="1">
    <citation type="submission" date="2016-11" db="EMBL/GenBank/DDBJ databases">
        <authorList>
            <person name="Jaros S."/>
            <person name="Januszkiewicz K."/>
            <person name="Wedrychowicz H."/>
        </authorList>
    </citation>
    <scope>NUCLEOTIDE SEQUENCE [LARGE SCALE GENOMIC DNA]</scope>
    <source>
        <strain evidence="5 6">CGMCC 1.7049</strain>
    </source>
</reference>
<dbReference type="CDD" id="cd00038">
    <property type="entry name" value="CAP_ED"/>
    <property type="match status" value="1"/>
</dbReference>
<protein>
    <submittedName>
        <fullName evidence="5">CRP/FNR family transcriptional regulator, anaerobic regulatory protein</fullName>
    </submittedName>
</protein>